<evidence type="ECO:0000313" key="2">
    <source>
        <dbReference type="EMBL" id="CAL6021442.1"/>
    </source>
</evidence>
<accession>A0AA86PWW8</accession>
<dbReference type="EMBL" id="CATOUU010000762">
    <property type="protein sequence ID" value="CAI9946341.1"/>
    <property type="molecule type" value="Genomic_DNA"/>
</dbReference>
<sequence>MKTDQALKLRQIDPPHHKLVQKITPRDSVHQPSFLTEEYSDFVFEKFSTINQVELKMSPLNILREKLMKGDLILELVQKVADLQVRADVLEEVVKYQILKLSILM</sequence>
<keyword evidence="3" id="KW-1185">Reference proteome</keyword>
<evidence type="ECO:0000313" key="3">
    <source>
        <dbReference type="Proteomes" id="UP001642409"/>
    </source>
</evidence>
<name>A0AA86PWW8_9EUKA</name>
<proteinExistence type="predicted"/>
<reference evidence="2 3" key="2">
    <citation type="submission" date="2024-07" db="EMBL/GenBank/DDBJ databases">
        <authorList>
            <person name="Akdeniz Z."/>
        </authorList>
    </citation>
    <scope>NUCLEOTIDE SEQUENCE [LARGE SCALE GENOMIC DNA]</scope>
</reference>
<dbReference type="AlphaFoldDB" id="A0AA86PWW8"/>
<comment type="caution">
    <text evidence="1">The sequence shown here is derived from an EMBL/GenBank/DDBJ whole genome shotgun (WGS) entry which is preliminary data.</text>
</comment>
<evidence type="ECO:0000313" key="1">
    <source>
        <dbReference type="EMBL" id="CAI9946341.1"/>
    </source>
</evidence>
<reference evidence="1" key="1">
    <citation type="submission" date="2023-06" db="EMBL/GenBank/DDBJ databases">
        <authorList>
            <person name="Kurt Z."/>
        </authorList>
    </citation>
    <scope>NUCLEOTIDE SEQUENCE</scope>
</reference>
<dbReference type="EMBL" id="CAXDID020000089">
    <property type="protein sequence ID" value="CAL6021442.1"/>
    <property type="molecule type" value="Genomic_DNA"/>
</dbReference>
<gene>
    <name evidence="2" type="ORF">HINF_LOCUS28166</name>
    <name evidence="1" type="ORF">HINF_LOCUS33986</name>
</gene>
<organism evidence="1">
    <name type="scientific">Hexamita inflata</name>
    <dbReference type="NCBI Taxonomy" id="28002"/>
    <lineage>
        <taxon>Eukaryota</taxon>
        <taxon>Metamonada</taxon>
        <taxon>Diplomonadida</taxon>
        <taxon>Hexamitidae</taxon>
        <taxon>Hexamitinae</taxon>
        <taxon>Hexamita</taxon>
    </lineage>
</organism>
<protein>
    <submittedName>
        <fullName evidence="2">Hypothetical_protein</fullName>
    </submittedName>
</protein>
<dbReference type="Proteomes" id="UP001642409">
    <property type="component" value="Unassembled WGS sequence"/>
</dbReference>